<evidence type="ECO:0000313" key="24">
    <source>
        <dbReference type="Proteomes" id="UP000685013"/>
    </source>
</evidence>
<proteinExistence type="inferred from homology"/>
<evidence type="ECO:0000256" key="9">
    <source>
        <dbReference type="ARBA" id="ARBA00022692"/>
    </source>
</evidence>
<dbReference type="FunFam" id="3.80.10.10:FF:000393">
    <property type="entry name" value="LRR receptor-like serine/threonine-protein kinase RCH1"/>
    <property type="match status" value="1"/>
</dbReference>
<evidence type="ECO:0000256" key="10">
    <source>
        <dbReference type="ARBA" id="ARBA00022729"/>
    </source>
</evidence>
<evidence type="ECO:0000256" key="15">
    <source>
        <dbReference type="ARBA" id="ARBA00022989"/>
    </source>
</evidence>
<dbReference type="Pfam" id="PF08263">
    <property type="entry name" value="LRRNT_2"/>
    <property type="match status" value="1"/>
</dbReference>
<evidence type="ECO:0000256" key="21">
    <source>
        <dbReference type="SAM" id="Phobius"/>
    </source>
</evidence>
<protein>
    <recommendedName>
        <fullName evidence="4">non-specific serine/threonine protein kinase</fullName>
        <ecNumber evidence="4">2.7.11.1</ecNumber>
    </recommendedName>
</protein>
<organism evidence="23 24">
    <name type="scientific">Cucurbita argyrosperma subsp. sororia</name>
    <dbReference type="NCBI Taxonomy" id="37648"/>
    <lineage>
        <taxon>Eukaryota</taxon>
        <taxon>Viridiplantae</taxon>
        <taxon>Streptophyta</taxon>
        <taxon>Embryophyta</taxon>
        <taxon>Tracheophyta</taxon>
        <taxon>Spermatophyta</taxon>
        <taxon>Magnoliopsida</taxon>
        <taxon>eudicotyledons</taxon>
        <taxon>Gunneridae</taxon>
        <taxon>Pentapetalae</taxon>
        <taxon>rosids</taxon>
        <taxon>fabids</taxon>
        <taxon>Cucurbitales</taxon>
        <taxon>Cucurbitaceae</taxon>
        <taxon>Cucurbiteae</taxon>
        <taxon>Cucurbita</taxon>
    </lineage>
</organism>
<dbReference type="GO" id="GO:0005886">
    <property type="term" value="C:plasma membrane"/>
    <property type="evidence" value="ECO:0007669"/>
    <property type="project" value="UniProtKB-SubCell"/>
</dbReference>
<evidence type="ECO:0000256" key="12">
    <source>
        <dbReference type="ARBA" id="ARBA00022741"/>
    </source>
</evidence>
<dbReference type="PROSITE" id="PS00107">
    <property type="entry name" value="PROTEIN_KINASE_ATP"/>
    <property type="match status" value="1"/>
</dbReference>
<accession>A0AAV6MCP5</accession>
<keyword evidence="8" id="KW-0808">Transferase</keyword>
<keyword evidence="10" id="KW-0732">Signal</keyword>
<reference evidence="23 24" key="1">
    <citation type="journal article" date="2021" name="Hortic Res">
        <title>The domestication of Cucurbita argyrosperma as revealed by the genome of its wild relative.</title>
        <authorList>
            <person name="Barrera-Redondo J."/>
            <person name="Sanchez-de la Vega G."/>
            <person name="Aguirre-Liguori J.A."/>
            <person name="Castellanos-Morales G."/>
            <person name="Gutierrez-Guerrero Y.T."/>
            <person name="Aguirre-Dugua X."/>
            <person name="Aguirre-Planter E."/>
            <person name="Tenaillon M.I."/>
            <person name="Lira-Saade R."/>
            <person name="Eguiarte L.E."/>
        </authorList>
    </citation>
    <scope>NUCLEOTIDE SEQUENCE [LARGE SCALE GENOMIC DNA]</scope>
    <source>
        <strain evidence="23">JBR-2021</strain>
    </source>
</reference>
<evidence type="ECO:0000256" key="6">
    <source>
        <dbReference type="ARBA" id="ARBA00022527"/>
    </source>
</evidence>
<keyword evidence="14 19" id="KW-0067">ATP-binding</keyword>
<dbReference type="FunFam" id="3.30.200.20:FF:000642">
    <property type="entry name" value="Putative LRR receptor-like serine/threonine-protein kinase"/>
    <property type="match status" value="1"/>
</dbReference>
<dbReference type="InterPro" id="IPR049472">
    <property type="entry name" value="MRNIP_N"/>
</dbReference>
<dbReference type="Proteomes" id="UP000685013">
    <property type="component" value="Chromosome 15"/>
</dbReference>
<evidence type="ECO:0000256" key="5">
    <source>
        <dbReference type="ARBA" id="ARBA00022475"/>
    </source>
</evidence>
<sequence>MEEAIHRFLERWLLYLIVMCLSLSVAALSPDGEAVLSLIAAAGPSATSSSSSVLDSWNPSSQNPCSWEGITCSPQNRVISLSLPKTFLNLSFLPPELSSLSSLQLLNLSSTNVSGSIPPSFGLLTHLRLLDLSSNNLYGPIPPQLGSLSSLQFLFLNSNKLSGKIPPQLANLTSLQSLCLQDNLFNGSIPSQLGSLLSLQEFRIGGNPYLSGDIPPEIGLLTNLTTFGAAATALSGALPSTFGNLINLQTLSLYDTEMSGSIPPELGFCSELRDLYLHMNKLTGNIPPQLGKLQKLTSLFLWGNALSGLIPSEISNCSALVVFDASENDISGEIPSDLGKLVVLEQLHLSDNSITGSIPWQLGNCTSLTALQLDNNQLSGVIPSQLGNLKSLQSFFLWGNSVSGTVPSSFGNCTELYALDLSRNKLSGIIPEEIFSLKKLSKLLLLGNSLSGGLPPSVANCQSLVRLRLGENQLSGKIPKEVGQLQNLVFLDLYMNRFSGGLPSEIANITVLELLDVHNNYISGEIPHQLGDLVNLEQLDLSRNSFTGEIPQSFGNFSYLNKLILSNNLLTGSIPKSIKNLEKLTLLDWSSNNLSGKIPPEIGYMKSLSISLDLSSNGISGEIPESISSLTQLQSLDLSHNMLSGNIKVLGQLTSLTSLNISYNNFSGPMPVTPFFRTLSEDAYYQNLNLCESLDGFTCSSSSLRRNGLKSAKAAALISIILVAVVIVLFALWMLVSRNRKYMDEKYSGTLPLASAAEDFSYPWTFIPFQKLNFSIGNILESMKDENIIGKGCSGVVYKADMPNGELVAVKKLWKTKQDEEAVDSCAAEIQILGHIRHRNIVKLIGYCSNRSVKLLLYNYISNGNLQQLLQGNRNLDWETRYKIAVGTAQGLAYLHHDCVPAILHRDVKCNNILLDSKFEAYLADFGLAKLMNAPNYHHAISRVAGSYGYIAPEEDGKLRTGDNDTRLKAPEFTRSNGARNASNTWNSNVLCELLPSRKANNEGSGSIVDGGEESSRRMDQNLPASDQALLNVKQQRSSGNKWICAVCNEKQSVQKVFARAPMAKDVRKFVQSFNMSRKYADEQTKVDEIFDEEIVDEDQLDFNAKRKRRSDWSEYLDLEEDRSQTGRENERELGSDFADGKFVTELPEEKTRKHCSTSYSSRPEGGEGKRFYRPVFPKRTHIAKNSAIQASKWSKGVREDDEKVSLKAKHHLSSKDEIRNWESPSSKDDENACILAKVGGPSSKWSEYITEDDNCGGGRKGENMGTEQDMDTLKMMINDEIVEDDIHPDFK</sequence>
<keyword evidence="23" id="KW-0675">Receptor</keyword>
<evidence type="ECO:0000256" key="7">
    <source>
        <dbReference type="ARBA" id="ARBA00022614"/>
    </source>
</evidence>
<feature type="compositionally biased region" description="Basic and acidic residues" evidence="20">
    <location>
        <begin position="1214"/>
        <end position="1230"/>
    </location>
</feature>
<keyword evidence="15 21" id="KW-1133">Transmembrane helix</keyword>
<evidence type="ECO:0000313" key="23">
    <source>
        <dbReference type="EMBL" id="KAG6578862.1"/>
    </source>
</evidence>
<dbReference type="FunFam" id="3.80.10.10:FF:000457">
    <property type="entry name" value="Probable LRR receptor-like serine/threonine-protein kinase At1g34110"/>
    <property type="match status" value="1"/>
</dbReference>
<keyword evidence="11" id="KW-0677">Repeat</keyword>
<dbReference type="InterPro" id="IPR001611">
    <property type="entry name" value="Leu-rich_rpt"/>
</dbReference>
<dbReference type="PROSITE" id="PS51450">
    <property type="entry name" value="LRR"/>
    <property type="match status" value="1"/>
</dbReference>
<dbReference type="PANTHER" id="PTHR48054">
    <property type="entry name" value="RECEPTOR KINASE-LIKE PROTEIN XA21"/>
    <property type="match status" value="1"/>
</dbReference>
<dbReference type="FunFam" id="3.80.10.10:FF:000299">
    <property type="entry name" value="Piriformospora indica-insensitive protein 2"/>
    <property type="match status" value="1"/>
</dbReference>
<evidence type="ECO:0000256" key="18">
    <source>
        <dbReference type="ARBA" id="ARBA00048679"/>
    </source>
</evidence>
<keyword evidence="6" id="KW-0723">Serine/threonine-protein kinase</keyword>
<evidence type="ECO:0000256" key="20">
    <source>
        <dbReference type="SAM" id="MobiDB-lite"/>
    </source>
</evidence>
<comment type="subcellular location">
    <subcellularLocation>
        <location evidence="2">Cell membrane</location>
    </subcellularLocation>
    <subcellularLocation>
        <location evidence="1">Membrane</location>
        <topology evidence="1">Single-pass membrane protein</topology>
    </subcellularLocation>
</comment>
<evidence type="ECO:0000256" key="14">
    <source>
        <dbReference type="ARBA" id="ARBA00022840"/>
    </source>
</evidence>
<keyword evidence="24" id="KW-1185">Reference proteome</keyword>
<dbReference type="EC" id="2.7.11.1" evidence="4"/>
<keyword evidence="9 21" id="KW-0812">Transmembrane</keyword>
<dbReference type="Pfam" id="PF00560">
    <property type="entry name" value="LRR_1"/>
    <property type="match status" value="11"/>
</dbReference>
<evidence type="ECO:0000256" key="16">
    <source>
        <dbReference type="ARBA" id="ARBA00023136"/>
    </source>
</evidence>
<dbReference type="SMART" id="SM00369">
    <property type="entry name" value="LRR_TYP"/>
    <property type="match status" value="10"/>
</dbReference>
<dbReference type="Pfam" id="PF00069">
    <property type="entry name" value="Pkinase"/>
    <property type="match status" value="1"/>
</dbReference>
<keyword evidence="13 23" id="KW-0418">Kinase</keyword>
<dbReference type="InterPro" id="IPR013210">
    <property type="entry name" value="LRR_N_plant-typ"/>
</dbReference>
<dbReference type="EMBL" id="JAGKQH010000015">
    <property type="protein sequence ID" value="KAG6578862.1"/>
    <property type="molecule type" value="Genomic_DNA"/>
</dbReference>
<dbReference type="GO" id="GO:0004674">
    <property type="term" value="F:protein serine/threonine kinase activity"/>
    <property type="evidence" value="ECO:0007669"/>
    <property type="project" value="UniProtKB-KW"/>
</dbReference>
<comment type="similarity">
    <text evidence="3">Belongs to the protein kinase superfamily. Ser/Thr protein kinase family.</text>
</comment>
<dbReference type="PANTHER" id="PTHR48054:SF14">
    <property type="entry name" value="MDIS1-INTERACTING RECEPTOR LIKE KINASE 2-LIKE"/>
    <property type="match status" value="1"/>
</dbReference>
<evidence type="ECO:0000256" key="13">
    <source>
        <dbReference type="ARBA" id="ARBA00022777"/>
    </source>
</evidence>
<keyword evidence="7" id="KW-0433">Leucine-rich repeat</keyword>
<evidence type="ECO:0000259" key="22">
    <source>
        <dbReference type="PROSITE" id="PS50011"/>
    </source>
</evidence>
<evidence type="ECO:0000256" key="17">
    <source>
        <dbReference type="ARBA" id="ARBA00047899"/>
    </source>
</evidence>
<evidence type="ECO:0000256" key="1">
    <source>
        <dbReference type="ARBA" id="ARBA00004167"/>
    </source>
</evidence>
<keyword evidence="12 19" id="KW-0547">Nucleotide-binding</keyword>
<evidence type="ECO:0000256" key="4">
    <source>
        <dbReference type="ARBA" id="ARBA00012513"/>
    </source>
</evidence>
<dbReference type="SMART" id="SM00220">
    <property type="entry name" value="S_TKc"/>
    <property type="match status" value="1"/>
</dbReference>
<feature type="transmembrane region" description="Helical" evidence="21">
    <location>
        <begin position="12"/>
        <end position="29"/>
    </location>
</feature>
<dbReference type="GO" id="GO:0005524">
    <property type="term" value="F:ATP binding"/>
    <property type="evidence" value="ECO:0007669"/>
    <property type="project" value="UniProtKB-UniRule"/>
</dbReference>
<feature type="binding site" evidence="19">
    <location>
        <position position="812"/>
    </location>
    <ligand>
        <name>ATP</name>
        <dbReference type="ChEBI" id="CHEBI:30616"/>
    </ligand>
</feature>
<dbReference type="Pfam" id="PF23598">
    <property type="entry name" value="LRR_14"/>
    <property type="match status" value="1"/>
</dbReference>
<dbReference type="InterPro" id="IPR055414">
    <property type="entry name" value="LRR_R13L4/SHOC2-like"/>
</dbReference>
<evidence type="ECO:0000256" key="11">
    <source>
        <dbReference type="ARBA" id="ARBA00022737"/>
    </source>
</evidence>
<dbReference type="InterPro" id="IPR003591">
    <property type="entry name" value="Leu-rich_rpt_typical-subtyp"/>
</dbReference>
<feature type="non-terminal residue" evidence="23">
    <location>
        <position position="1"/>
    </location>
</feature>
<keyword evidence="5" id="KW-1003">Cell membrane</keyword>
<dbReference type="InterPro" id="IPR000719">
    <property type="entry name" value="Prot_kinase_dom"/>
</dbReference>
<feature type="region of interest" description="Disordered" evidence="20">
    <location>
        <begin position="1209"/>
        <end position="1230"/>
    </location>
</feature>
<evidence type="ECO:0000256" key="19">
    <source>
        <dbReference type="PROSITE-ProRule" id="PRU10141"/>
    </source>
</evidence>
<feature type="domain" description="Protein kinase" evidence="22">
    <location>
        <begin position="783"/>
        <end position="1096"/>
    </location>
</feature>
<evidence type="ECO:0000256" key="8">
    <source>
        <dbReference type="ARBA" id="ARBA00022679"/>
    </source>
</evidence>
<evidence type="ECO:0000256" key="2">
    <source>
        <dbReference type="ARBA" id="ARBA00004236"/>
    </source>
</evidence>
<evidence type="ECO:0000256" key="3">
    <source>
        <dbReference type="ARBA" id="ARBA00008684"/>
    </source>
</evidence>
<dbReference type="Pfam" id="PF13855">
    <property type="entry name" value="LRR_8"/>
    <property type="match status" value="1"/>
</dbReference>
<feature type="region of interest" description="Disordered" evidence="20">
    <location>
        <begin position="1246"/>
        <end position="1270"/>
    </location>
</feature>
<dbReference type="FunFam" id="3.80.10.10:FF:000095">
    <property type="entry name" value="LRR receptor-like serine/threonine-protein kinase GSO1"/>
    <property type="match status" value="1"/>
</dbReference>
<dbReference type="FunFam" id="1.10.510.10:FF:001023">
    <property type="entry name" value="Os07g0541700 protein"/>
    <property type="match status" value="1"/>
</dbReference>
<feature type="transmembrane region" description="Helical" evidence="21">
    <location>
        <begin position="714"/>
        <end position="736"/>
    </location>
</feature>
<gene>
    <name evidence="23" type="ORF">SDJN03_23310</name>
</gene>
<comment type="catalytic activity">
    <reaction evidence="18">
        <text>L-seryl-[protein] + ATP = O-phospho-L-seryl-[protein] + ADP + H(+)</text>
        <dbReference type="Rhea" id="RHEA:17989"/>
        <dbReference type="Rhea" id="RHEA-COMP:9863"/>
        <dbReference type="Rhea" id="RHEA-COMP:11604"/>
        <dbReference type="ChEBI" id="CHEBI:15378"/>
        <dbReference type="ChEBI" id="CHEBI:29999"/>
        <dbReference type="ChEBI" id="CHEBI:30616"/>
        <dbReference type="ChEBI" id="CHEBI:83421"/>
        <dbReference type="ChEBI" id="CHEBI:456216"/>
        <dbReference type="EC" id="2.7.11.1"/>
    </reaction>
</comment>
<dbReference type="Pfam" id="PF15749">
    <property type="entry name" value="MRNIP"/>
    <property type="match status" value="1"/>
</dbReference>
<keyword evidence="16 21" id="KW-0472">Membrane</keyword>
<comment type="caution">
    <text evidence="23">The sequence shown here is derived from an EMBL/GenBank/DDBJ whole genome shotgun (WGS) entry which is preliminary data.</text>
</comment>
<dbReference type="PROSITE" id="PS50011">
    <property type="entry name" value="PROTEIN_KINASE_DOM"/>
    <property type="match status" value="1"/>
</dbReference>
<dbReference type="InterPro" id="IPR052592">
    <property type="entry name" value="LRR-RLK"/>
</dbReference>
<name>A0AAV6MCP5_9ROSI</name>
<dbReference type="InterPro" id="IPR008271">
    <property type="entry name" value="Ser/Thr_kinase_AS"/>
</dbReference>
<dbReference type="InterPro" id="IPR017441">
    <property type="entry name" value="Protein_kinase_ATP_BS"/>
</dbReference>
<comment type="catalytic activity">
    <reaction evidence="17">
        <text>L-threonyl-[protein] + ATP = O-phospho-L-threonyl-[protein] + ADP + H(+)</text>
        <dbReference type="Rhea" id="RHEA:46608"/>
        <dbReference type="Rhea" id="RHEA-COMP:11060"/>
        <dbReference type="Rhea" id="RHEA-COMP:11605"/>
        <dbReference type="ChEBI" id="CHEBI:15378"/>
        <dbReference type="ChEBI" id="CHEBI:30013"/>
        <dbReference type="ChEBI" id="CHEBI:30616"/>
        <dbReference type="ChEBI" id="CHEBI:61977"/>
        <dbReference type="ChEBI" id="CHEBI:456216"/>
        <dbReference type="EC" id="2.7.11.1"/>
    </reaction>
</comment>
<dbReference type="PROSITE" id="PS00108">
    <property type="entry name" value="PROTEIN_KINASE_ST"/>
    <property type="match status" value="1"/>
</dbReference>